<dbReference type="AlphaFoldDB" id="A0A1E7N6H2"/>
<dbReference type="PANTHER" id="PTHR43585">
    <property type="entry name" value="FUMIPYRROLE BIOSYNTHESIS PROTEIN C"/>
    <property type="match status" value="1"/>
</dbReference>
<organism evidence="6 7">
    <name type="scientific">Kitasatospora aureofaciens</name>
    <name type="common">Streptomyces aureofaciens</name>
    <dbReference type="NCBI Taxonomy" id="1894"/>
    <lineage>
        <taxon>Bacteria</taxon>
        <taxon>Bacillati</taxon>
        <taxon>Actinomycetota</taxon>
        <taxon>Actinomycetes</taxon>
        <taxon>Kitasatosporales</taxon>
        <taxon>Streptomycetaceae</taxon>
        <taxon>Kitasatospora</taxon>
    </lineage>
</organism>
<name>A0A1E7N6H2_KITAU</name>
<dbReference type="GO" id="GO:0005524">
    <property type="term" value="F:ATP binding"/>
    <property type="evidence" value="ECO:0007669"/>
    <property type="project" value="UniProtKB-UniRule"/>
</dbReference>
<evidence type="ECO:0000256" key="2">
    <source>
        <dbReference type="ARBA" id="ARBA00022741"/>
    </source>
</evidence>
<keyword evidence="2 4" id="KW-0547">Nucleotide-binding</keyword>
<protein>
    <recommendedName>
        <fullName evidence="5">ATP-grasp domain-containing protein</fullName>
    </recommendedName>
</protein>
<dbReference type="GO" id="GO:0016874">
    <property type="term" value="F:ligase activity"/>
    <property type="evidence" value="ECO:0007669"/>
    <property type="project" value="UniProtKB-KW"/>
</dbReference>
<sequence>MTVQPSDTRPQSPAAAPLPVLLVVYGRGSATPRGILGAARRLCTVVFLGDLGDPKAAADLAGLPKSATVVDTAGLTEEQLVERAAGFGASGVITFSDHLLRSAAAVAERCGLPFHDRATVEVLVDKFQQRAALAAAGVQSTVCRTVRSAADLAPALAATGLPAVLKPRSGAGSVDTCLVRSSDELADRYAEFTTDATTPAVFVLEEYLVSDPTVVGEFWGDYVSIESAVKDGEIHTVAVTGKLPLAHPFRETGYFTPALLPDGLAEQVVALERSALRALGIREGVTHTEIKFTPDGPRLIEVNGRLGGHVSDVLKRSAGTDLLLLALRLALGDFTPPAPVLALGAACPAVAFQYFLSPPADGLAPGGGELIDDLQAVPGVDLVDARIDPTWRANWRAGTEWLIGTVYGSAAGYAELRTTVEGIHRRMDTFWS</sequence>
<keyword evidence="3 4" id="KW-0067">ATP-binding</keyword>
<dbReference type="InterPro" id="IPR011761">
    <property type="entry name" value="ATP-grasp"/>
</dbReference>
<dbReference type="EMBL" id="JPRF03000028">
    <property type="protein sequence ID" value="OEV36306.1"/>
    <property type="molecule type" value="Genomic_DNA"/>
</dbReference>
<evidence type="ECO:0000313" key="6">
    <source>
        <dbReference type="EMBL" id="OEV36306.1"/>
    </source>
</evidence>
<comment type="caution">
    <text evidence="6">The sequence shown here is derived from an EMBL/GenBank/DDBJ whole genome shotgun (WGS) entry which is preliminary data.</text>
</comment>
<evidence type="ECO:0000259" key="5">
    <source>
        <dbReference type="PROSITE" id="PS50975"/>
    </source>
</evidence>
<evidence type="ECO:0000256" key="4">
    <source>
        <dbReference type="PROSITE-ProRule" id="PRU00409"/>
    </source>
</evidence>
<evidence type="ECO:0000256" key="1">
    <source>
        <dbReference type="ARBA" id="ARBA00022598"/>
    </source>
</evidence>
<keyword evidence="1" id="KW-0436">Ligase</keyword>
<evidence type="ECO:0000313" key="7">
    <source>
        <dbReference type="Proteomes" id="UP000037395"/>
    </source>
</evidence>
<dbReference type="Pfam" id="PF13535">
    <property type="entry name" value="ATP-grasp_4"/>
    <property type="match status" value="1"/>
</dbReference>
<accession>A0A1E7N6H2</accession>
<proteinExistence type="predicted"/>
<dbReference type="GO" id="GO:0046872">
    <property type="term" value="F:metal ion binding"/>
    <property type="evidence" value="ECO:0007669"/>
    <property type="project" value="InterPro"/>
</dbReference>
<dbReference type="SUPFAM" id="SSF56059">
    <property type="entry name" value="Glutathione synthetase ATP-binding domain-like"/>
    <property type="match status" value="1"/>
</dbReference>
<keyword evidence="7" id="KW-1185">Reference proteome</keyword>
<feature type="domain" description="ATP-grasp" evidence="5">
    <location>
        <begin position="130"/>
        <end position="331"/>
    </location>
</feature>
<dbReference type="Proteomes" id="UP000037395">
    <property type="component" value="Unassembled WGS sequence"/>
</dbReference>
<gene>
    <name evidence="6" type="ORF">HS99_0030330</name>
</gene>
<dbReference type="PANTHER" id="PTHR43585:SF2">
    <property type="entry name" value="ATP-GRASP ENZYME FSQD"/>
    <property type="match status" value="1"/>
</dbReference>
<dbReference type="InterPro" id="IPR052032">
    <property type="entry name" value="ATP-dep_AA_Ligase"/>
</dbReference>
<dbReference type="PROSITE" id="PS50975">
    <property type="entry name" value="ATP_GRASP"/>
    <property type="match status" value="1"/>
</dbReference>
<dbReference type="Gene3D" id="3.30.470.20">
    <property type="entry name" value="ATP-grasp fold, B domain"/>
    <property type="match status" value="1"/>
</dbReference>
<reference evidence="6" key="1">
    <citation type="submission" date="2016-08" db="EMBL/GenBank/DDBJ databases">
        <title>Sequencing, Assembly and Comparative Genomics of S. aureofaciens ATCC 10762.</title>
        <authorList>
            <person name="Gradnigo J.S."/>
            <person name="Johnson N."/>
            <person name="Somerville G.A."/>
        </authorList>
    </citation>
    <scope>NUCLEOTIDE SEQUENCE [LARGE SCALE GENOMIC DNA]</scope>
    <source>
        <strain evidence="6">ATCC 10762</strain>
    </source>
</reference>
<evidence type="ECO:0000256" key="3">
    <source>
        <dbReference type="ARBA" id="ARBA00022840"/>
    </source>
</evidence>